<accession>A0AAV8A5M0</accession>
<gene>
    <name evidence="2" type="ORF">M0812_05197</name>
</gene>
<feature type="coiled-coil region" evidence="1">
    <location>
        <begin position="505"/>
        <end position="559"/>
    </location>
</feature>
<dbReference type="AlphaFoldDB" id="A0AAV8A5M0"/>
<name>A0AAV8A5M0_9EUKA</name>
<keyword evidence="1" id="KW-0175">Coiled coil</keyword>
<proteinExistence type="predicted"/>
<sequence>MFNKFWKSTMVELFKSGLDWIFAQYFQNKKVIENQKNELEQKNEQNKNLQRELETKNNELNEKNQKIINLKRIITERENELEQKNERNRNLKRIITEKNEQIRKLKRIITEKDNELEQKNERNRNLKRIITEKDHEINEKNNEIKEKNQENTNFKTKVTQTNEKLEQKSKTIKSINAKRGINFKEIFIQLEEPKITDPINIDLTENIPQILKIFLKNELLTFENRKNEEKISLEDLNSLKNEIQEIYQKLQKNYNQQLKINPMIFEQNLIRLFKLKQSKPNSKKVVCNENNNLNKIEIENENENENDLENLISEKMKLLEEYSEYLEKIKLKLGNYNEIFFNFEEIKNNLFEEINKNLKINCQIIEGTYNNENVITYIKELNNLEKQKMIEFSQKKNAISKLINLFSNDTNEQMIFADNNELNKMSEKYQNDYVIKVNEIEELKIYIKKIQIIRQRLIPLNETLIKFNQIKEKLNIINLSIQPLIIDIDNNTKLQNRIKGIDKKHRDISKDIRNLRKKISEEEENLEDALDISDNEEQIEKIENGIEKLNNNQKKLIKNKIQNYEKKLVLLFRSFPEQIKKKNISLKQFSKENKYILLKKLQNNTNFKLILTKEFQDINSEKNTIGCSFKILFNCQKNQSIKNSKFHFYLTQINLNSTTDINNLKEIKKVHLSIKSDNSNKKNKTIDIKKIKLDVENYFCFYYYYDNILIGKTVIFKFQKKHINFIYDLEENDEINWKSDSNDQNFQVIYNKKIKVLGPIELPNSSEK</sequence>
<evidence type="ECO:0000313" key="3">
    <source>
        <dbReference type="Proteomes" id="UP001146793"/>
    </source>
</evidence>
<feature type="coiled-coil region" evidence="1">
    <location>
        <begin position="22"/>
        <end position="178"/>
    </location>
</feature>
<evidence type="ECO:0000256" key="1">
    <source>
        <dbReference type="SAM" id="Coils"/>
    </source>
</evidence>
<protein>
    <submittedName>
        <fullName evidence="2">DNAj</fullName>
    </submittedName>
</protein>
<organism evidence="2 3">
    <name type="scientific">Anaeramoeba flamelloides</name>
    <dbReference type="NCBI Taxonomy" id="1746091"/>
    <lineage>
        <taxon>Eukaryota</taxon>
        <taxon>Metamonada</taxon>
        <taxon>Anaeramoebidae</taxon>
        <taxon>Anaeramoeba</taxon>
    </lineage>
</organism>
<feature type="coiled-coil region" evidence="1">
    <location>
        <begin position="298"/>
        <end position="328"/>
    </location>
</feature>
<comment type="caution">
    <text evidence="2">The sequence shown here is derived from an EMBL/GenBank/DDBJ whole genome shotgun (WGS) entry which is preliminary data.</text>
</comment>
<reference evidence="2" key="1">
    <citation type="submission" date="2022-08" db="EMBL/GenBank/DDBJ databases">
        <title>Novel sulphate-reducing endosymbionts in the free-living metamonad Anaeramoeba.</title>
        <authorList>
            <person name="Jerlstrom-Hultqvist J."/>
            <person name="Cepicka I."/>
            <person name="Gallot-Lavallee L."/>
            <person name="Salas-Leiva D."/>
            <person name="Curtis B.A."/>
            <person name="Zahonova K."/>
            <person name="Pipaliya S."/>
            <person name="Dacks J."/>
            <person name="Roger A.J."/>
        </authorList>
    </citation>
    <scope>NUCLEOTIDE SEQUENCE</scope>
    <source>
        <strain evidence="2">Busselton2</strain>
    </source>
</reference>
<dbReference type="EMBL" id="JANTQA010000012">
    <property type="protein sequence ID" value="KAJ3449053.1"/>
    <property type="molecule type" value="Genomic_DNA"/>
</dbReference>
<evidence type="ECO:0000313" key="2">
    <source>
        <dbReference type="EMBL" id="KAJ3449053.1"/>
    </source>
</evidence>
<dbReference type="Proteomes" id="UP001146793">
    <property type="component" value="Unassembled WGS sequence"/>
</dbReference>